<name>A0A5J4JJW2_9BACI</name>
<proteinExistence type="inferred from homology"/>
<dbReference type="Pfam" id="PF06335">
    <property type="entry name" value="DUF1054"/>
    <property type="match status" value="1"/>
</dbReference>
<comment type="caution">
    <text evidence="2">The sequence shown here is derived from an EMBL/GenBank/DDBJ whole genome shotgun (WGS) entry which is preliminary data.</text>
</comment>
<dbReference type="PIRSF" id="PIRSF021332">
    <property type="entry name" value="DUF1054"/>
    <property type="match status" value="1"/>
</dbReference>
<dbReference type="HAMAP" id="MF_01851">
    <property type="entry name" value="UPF0637"/>
    <property type="match status" value="1"/>
</dbReference>
<protein>
    <recommendedName>
        <fullName evidence="1">UPF0637 protein BpJC7_21310</fullName>
    </recommendedName>
</protein>
<dbReference type="EMBL" id="BKZQ01000028">
    <property type="protein sequence ID" value="GER70828.1"/>
    <property type="molecule type" value="Genomic_DNA"/>
</dbReference>
<evidence type="ECO:0000256" key="1">
    <source>
        <dbReference type="HAMAP-Rule" id="MF_01851"/>
    </source>
</evidence>
<dbReference type="InterPro" id="IPR053707">
    <property type="entry name" value="UPF0637_domain_sf"/>
</dbReference>
<keyword evidence="3" id="KW-1185">Reference proteome</keyword>
<organism evidence="2 3">
    <name type="scientific">Weizmannia acidilactici</name>
    <dbReference type="NCBI Taxonomy" id="2607726"/>
    <lineage>
        <taxon>Bacteria</taxon>
        <taxon>Bacillati</taxon>
        <taxon>Bacillota</taxon>
        <taxon>Bacilli</taxon>
        <taxon>Bacillales</taxon>
        <taxon>Bacillaceae</taxon>
        <taxon>Heyndrickxia</taxon>
    </lineage>
</organism>
<accession>A0A5J4JJW2</accession>
<dbReference type="AlphaFoldDB" id="A0A5J4JJW2"/>
<dbReference type="Gene3D" id="3.30.930.20">
    <property type="entry name" value="Protein of unknown function DUF1054"/>
    <property type="match status" value="1"/>
</dbReference>
<evidence type="ECO:0000313" key="2">
    <source>
        <dbReference type="EMBL" id="GER70828.1"/>
    </source>
</evidence>
<dbReference type="SUPFAM" id="SSF142913">
    <property type="entry name" value="YktB/PF0168-like"/>
    <property type="match status" value="1"/>
</dbReference>
<comment type="similarity">
    <text evidence="1">Belongs to the UPF0637 family.</text>
</comment>
<sequence length="206" mass="23859">MGITAFTEQDFDVFQIEGLEQRMEQLKSTVRPKLEALGKYFSPVLSVMTGEEMYYHVVKHARRTVNPPKDTWVAFASNKRGYKMLPHFQIGLSHDHLFILTAVINECPQKAAIGKKLEKKIDPILENIPGHYIWSDDHTKPDATRTDHMNKHDLEDLFRRMQMIKKSEMLCGRHIPRDEAAKMGPDELVKTIEDVFVHVLPIYKMA</sequence>
<evidence type="ECO:0000313" key="3">
    <source>
        <dbReference type="Proteomes" id="UP000391919"/>
    </source>
</evidence>
<reference evidence="2 3" key="1">
    <citation type="submission" date="2019-09" db="EMBL/GenBank/DDBJ databases">
        <title>Draft genome sequence of Bacillus sp. JC-7.</title>
        <authorList>
            <person name="Tanaka N."/>
            <person name="Shiwa Y."/>
            <person name="Fujita N."/>
            <person name="Tanasupawat S."/>
        </authorList>
    </citation>
    <scope>NUCLEOTIDE SEQUENCE [LARGE SCALE GENOMIC DNA]</scope>
    <source>
        <strain evidence="2 3">JC-7</strain>
    </source>
</reference>
<dbReference type="Proteomes" id="UP000391919">
    <property type="component" value="Unassembled WGS sequence"/>
</dbReference>
<dbReference type="InterPro" id="IPR009403">
    <property type="entry name" value="UPF0637"/>
</dbReference>
<dbReference type="RefSeq" id="WP_151706049.1">
    <property type="nucleotide sequence ID" value="NZ_BKZQ01000028.1"/>
</dbReference>
<gene>
    <name evidence="2" type="primary">yktB</name>
    <name evidence="2" type="ORF">BpJC7_21310</name>
</gene>